<gene>
    <name evidence="2" type="ORF">F0L68_17725</name>
</gene>
<reference evidence="2 3" key="2">
    <citation type="submission" date="2019-09" db="EMBL/GenBank/DDBJ databases">
        <authorList>
            <person name="Jin C."/>
        </authorList>
    </citation>
    <scope>NUCLEOTIDE SEQUENCE [LARGE SCALE GENOMIC DNA]</scope>
    <source>
        <strain evidence="2 3">AN110305</strain>
    </source>
</reference>
<evidence type="ECO:0000259" key="1">
    <source>
        <dbReference type="SMART" id="SM00060"/>
    </source>
</evidence>
<feature type="domain" description="Fibronectin type-III" evidence="1">
    <location>
        <begin position="571"/>
        <end position="757"/>
    </location>
</feature>
<feature type="domain" description="Fibronectin type-III" evidence="1">
    <location>
        <begin position="384"/>
        <end position="554"/>
    </location>
</feature>
<name>A0A5B2XES3_9PSEU</name>
<proteinExistence type="predicted"/>
<dbReference type="Proteomes" id="UP000323454">
    <property type="component" value="Unassembled WGS sequence"/>
</dbReference>
<organism evidence="2 3">
    <name type="scientific">Solihabitans fulvus</name>
    <dbReference type="NCBI Taxonomy" id="1892852"/>
    <lineage>
        <taxon>Bacteria</taxon>
        <taxon>Bacillati</taxon>
        <taxon>Actinomycetota</taxon>
        <taxon>Actinomycetes</taxon>
        <taxon>Pseudonocardiales</taxon>
        <taxon>Pseudonocardiaceae</taxon>
        <taxon>Solihabitans</taxon>
    </lineage>
</organism>
<dbReference type="OrthoDB" id="5506232at2"/>
<dbReference type="InterPro" id="IPR003961">
    <property type="entry name" value="FN3_dom"/>
</dbReference>
<keyword evidence="3" id="KW-1185">Reference proteome</keyword>
<comment type="caution">
    <text evidence="2">The sequence shown here is derived from an EMBL/GenBank/DDBJ whole genome shotgun (WGS) entry which is preliminary data.</text>
</comment>
<dbReference type="RefSeq" id="WP_149850695.1">
    <property type="nucleotide sequence ID" value="NZ_VUOB01000029.1"/>
</dbReference>
<dbReference type="EMBL" id="VUOB01000029">
    <property type="protein sequence ID" value="KAA2261292.1"/>
    <property type="molecule type" value="Genomic_DNA"/>
</dbReference>
<evidence type="ECO:0000313" key="3">
    <source>
        <dbReference type="Proteomes" id="UP000323454"/>
    </source>
</evidence>
<dbReference type="AlphaFoldDB" id="A0A5B2XES3"/>
<dbReference type="Pfam" id="PF25833">
    <property type="entry name" value="Fn3_SaeA_3rd"/>
    <property type="match status" value="1"/>
</dbReference>
<reference evidence="2 3" key="1">
    <citation type="submission" date="2019-09" db="EMBL/GenBank/DDBJ databases">
        <title>Goodfellowia gen. nov., a new genus of the Pseudonocardineae related to Actinoalloteichus, containing Goodfellowia coeruleoviolacea gen. nov., comb. nov. gen. nov., comb. nov.</title>
        <authorList>
            <person name="Labeda D."/>
        </authorList>
    </citation>
    <scope>NUCLEOTIDE SEQUENCE [LARGE SCALE GENOMIC DNA]</scope>
    <source>
        <strain evidence="2 3">AN110305</strain>
    </source>
</reference>
<accession>A0A5B2XES3</accession>
<evidence type="ECO:0000313" key="2">
    <source>
        <dbReference type="EMBL" id="KAA2261292.1"/>
    </source>
</evidence>
<dbReference type="SMART" id="SM00060">
    <property type="entry name" value="FN3"/>
    <property type="match status" value="2"/>
</dbReference>
<protein>
    <recommendedName>
        <fullName evidence="1">Fibronectin type-III domain-containing protein</fullName>
    </recommendedName>
</protein>
<sequence length="869" mass="93968">MTGWAFDEPRFVEEVLKPVHEGWPPEHDLFRVYLLPMDINDSGIVRTALAEVQRQLGRQHFRAFRQACDRLRTQHPAASELLTDSRRRNAHRAEVAAEAGRLTSSLRHRLNGAPGLPSSEVNALVKASDGALTRSAVRASLAASGARELDPIELPPASAPSRWPQLRNNLTRLRFSSLWDYLADTKELGGPATTGAQIATRRGKLRAARNEDSVAEITVLKLVELWLPEDGLITVLRHELIGALGREAGFGYPEVERATSNATDRLAALRLPQDPRAVAYAVWCTRWHRPADRMANWAEAYQSALLDRQLRAALEVLRGQPELPAEWQRQRDELGARLAVLDDELARAKSLERTDVEGAVAAYHKVRAELTDPAVDIAVERCRPAPVSRVDARATRSQIVVTWAPTSSSAGRISYRVVRHGPDALDEATSVLADEVAICMVTDPDPPGGVPLTYAVFSLRDGNPSADATTSASVTALPGVDQLELEGRPDAILGRWRLPSGAAGVTVSRTTAGTSAGEVIVSKTHRGGFVDHQVRPGVTYDYRVRAEYRPAGGPVAWADPVLASATCQETPVAITDLRVEFDEGDLLATWTPPARGEVEIRELRRAEPTPDRAVVPVSTAGRYGSVLRSTGVRNSGQLRGRPSTSSSQFVLLPITVLGDLAAIGVPCEVDARQTSVRGLQLDRLGATVRLTWEWPAGVAEVLVVWRASGPPQGPGDPAASRTEVTRVSYDSAGVHLSVAGGGDYWFGVCTAFPGGDGKQYGPLTSVRESMTGEARYEVRRASLLSRGKRVLTVDGADVLPDMVLVGKTGTRPMNQDDGVVLLRLSSGPAPVKGQFVLPADLRRPVHLRAFSLDAAVVLVPTHLDQLVVP</sequence>
<dbReference type="InterPro" id="IPR058692">
    <property type="entry name" value="Fn3_SaeA_2nd"/>
</dbReference>